<dbReference type="AlphaFoldDB" id="A0AAD7NGE8"/>
<name>A0AAD7NGE8_9AGAR</name>
<dbReference type="Proteomes" id="UP001215598">
    <property type="component" value="Unassembled WGS sequence"/>
</dbReference>
<proteinExistence type="predicted"/>
<dbReference type="SUPFAM" id="SSF54695">
    <property type="entry name" value="POZ domain"/>
    <property type="match status" value="1"/>
</dbReference>
<comment type="caution">
    <text evidence="1">The sequence shown here is derived from an EMBL/GenBank/DDBJ whole genome shotgun (WGS) entry which is preliminary data.</text>
</comment>
<reference evidence="1" key="1">
    <citation type="submission" date="2023-03" db="EMBL/GenBank/DDBJ databases">
        <title>Massive genome expansion in bonnet fungi (Mycena s.s.) driven by repeated elements and novel gene families across ecological guilds.</title>
        <authorList>
            <consortium name="Lawrence Berkeley National Laboratory"/>
            <person name="Harder C.B."/>
            <person name="Miyauchi S."/>
            <person name="Viragh M."/>
            <person name="Kuo A."/>
            <person name="Thoen E."/>
            <person name="Andreopoulos B."/>
            <person name="Lu D."/>
            <person name="Skrede I."/>
            <person name="Drula E."/>
            <person name="Henrissat B."/>
            <person name="Morin E."/>
            <person name="Kohler A."/>
            <person name="Barry K."/>
            <person name="LaButti K."/>
            <person name="Morin E."/>
            <person name="Salamov A."/>
            <person name="Lipzen A."/>
            <person name="Mereny Z."/>
            <person name="Hegedus B."/>
            <person name="Baldrian P."/>
            <person name="Stursova M."/>
            <person name="Weitz H."/>
            <person name="Taylor A."/>
            <person name="Grigoriev I.V."/>
            <person name="Nagy L.G."/>
            <person name="Martin F."/>
            <person name="Kauserud H."/>
        </authorList>
    </citation>
    <scope>NUCLEOTIDE SEQUENCE</scope>
    <source>
        <strain evidence="1">CBHHK182m</strain>
    </source>
</reference>
<evidence type="ECO:0008006" key="3">
    <source>
        <dbReference type="Google" id="ProtNLM"/>
    </source>
</evidence>
<dbReference type="EMBL" id="JARKIB010000038">
    <property type="protein sequence ID" value="KAJ7759884.1"/>
    <property type="molecule type" value="Genomic_DNA"/>
</dbReference>
<keyword evidence="2" id="KW-1185">Reference proteome</keyword>
<accession>A0AAD7NGE8</accession>
<dbReference type="InterPro" id="IPR011333">
    <property type="entry name" value="SKP1/BTB/POZ_sf"/>
</dbReference>
<organism evidence="1 2">
    <name type="scientific">Mycena metata</name>
    <dbReference type="NCBI Taxonomy" id="1033252"/>
    <lineage>
        <taxon>Eukaryota</taxon>
        <taxon>Fungi</taxon>
        <taxon>Dikarya</taxon>
        <taxon>Basidiomycota</taxon>
        <taxon>Agaricomycotina</taxon>
        <taxon>Agaricomycetes</taxon>
        <taxon>Agaricomycetidae</taxon>
        <taxon>Agaricales</taxon>
        <taxon>Marasmiineae</taxon>
        <taxon>Mycenaceae</taxon>
        <taxon>Mycena</taxon>
    </lineage>
</organism>
<evidence type="ECO:0000313" key="2">
    <source>
        <dbReference type="Proteomes" id="UP001215598"/>
    </source>
</evidence>
<protein>
    <recommendedName>
        <fullName evidence="3">BTB domain-containing protein</fullName>
    </recommendedName>
</protein>
<gene>
    <name evidence="1" type="ORF">B0H16DRAFT_1532892</name>
</gene>
<dbReference type="Gene3D" id="3.30.710.10">
    <property type="entry name" value="Potassium Channel Kv1.1, Chain A"/>
    <property type="match status" value="1"/>
</dbReference>
<evidence type="ECO:0000313" key="1">
    <source>
        <dbReference type="EMBL" id="KAJ7759884.1"/>
    </source>
</evidence>
<sequence>MGIETSSAATANLTHAEGLWFEDCGLIIQAETTLFRVSRDFLAMRSPVFADMLSMPTPKDAEMIEGCPFVRLPDAAQDITYFLKALIYSEFFEPWPAKASSPVVAGVLRMSHKYQVARSPPSVIPTSHDAGRLGRHRAETQVGIWRVSSRGHSACTPNIRTLDPSRRVLRHLHSPGH</sequence>